<evidence type="ECO:0000313" key="1">
    <source>
        <dbReference type="EMBL" id="TWJ15533.1"/>
    </source>
</evidence>
<name>A0A562VCB5_9ACTN</name>
<reference evidence="1 2" key="1">
    <citation type="journal article" date="2013" name="Stand. Genomic Sci.">
        <title>Genomic Encyclopedia of Type Strains, Phase I: The one thousand microbial genomes (KMG-I) project.</title>
        <authorList>
            <person name="Kyrpides N.C."/>
            <person name="Woyke T."/>
            <person name="Eisen J.A."/>
            <person name="Garrity G."/>
            <person name="Lilburn T.G."/>
            <person name="Beck B.J."/>
            <person name="Whitman W.B."/>
            <person name="Hugenholtz P."/>
            <person name="Klenk H.P."/>
        </authorList>
    </citation>
    <scope>NUCLEOTIDE SEQUENCE [LARGE SCALE GENOMIC DNA]</scope>
    <source>
        <strain evidence="1 2">DSM 45044</strain>
    </source>
</reference>
<sequence length="105" mass="11371">MLRGTVCRMDGWSGYAVEDWRGYVVLLSASLYNEAPTGNVLVAPISRTSGGVYSVELGADDPVEGHIRLTDVFSAPLSELTDPLAPLCSVTQELTDMELRLLLDL</sequence>
<organism evidence="1 2">
    <name type="scientific">Stackebrandtia albiflava</name>
    <dbReference type="NCBI Taxonomy" id="406432"/>
    <lineage>
        <taxon>Bacteria</taxon>
        <taxon>Bacillati</taxon>
        <taxon>Actinomycetota</taxon>
        <taxon>Actinomycetes</taxon>
        <taxon>Glycomycetales</taxon>
        <taxon>Glycomycetaceae</taxon>
        <taxon>Stackebrandtia</taxon>
    </lineage>
</organism>
<protein>
    <submittedName>
        <fullName evidence="1">Uncharacterized protein</fullName>
    </submittedName>
</protein>
<comment type="caution">
    <text evidence="1">The sequence shown here is derived from an EMBL/GenBank/DDBJ whole genome shotgun (WGS) entry which is preliminary data.</text>
</comment>
<dbReference type="AlphaFoldDB" id="A0A562VCB5"/>
<proteinExistence type="predicted"/>
<dbReference type="Proteomes" id="UP000321617">
    <property type="component" value="Unassembled WGS sequence"/>
</dbReference>
<dbReference type="RefSeq" id="WP_147134376.1">
    <property type="nucleotide sequence ID" value="NZ_BAABIJ010000001.1"/>
</dbReference>
<gene>
    <name evidence="1" type="ORF">LX16_1244</name>
</gene>
<evidence type="ECO:0000313" key="2">
    <source>
        <dbReference type="Proteomes" id="UP000321617"/>
    </source>
</evidence>
<accession>A0A562VCB5</accession>
<dbReference type="EMBL" id="VLLL01000005">
    <property type="protein sequence ID" value="TWJ15533.1"/>
    <property type="molecule type" value="Genomic_DNA"/>
</dbReference>
<keyword evidence="2" id="KW-1185">Reference proteome</keyword>